<evidence type="ECO:0000256" key="2">
    <source>
        <dbReference type="SAM" id="MobiDB-lite"/>
    </source>
</evidence>
<name>G4WW21_9BACT</name>
<accession>G4WW21</accession>
<dbReference type="EMBL" id="JF429417">
    <property type="protein sequence ID" value="AEQ20623.1"/>
    <property type="molecule type" value="Genomic_DNA"/>
</dbReference>
<dbReference type="AlphaFoldDB" id="G4WW21"/>
<keyword evidence="1" id="KW-0175">Coiled coil</keyword>
<feature type="compositionally biased region" description="Low complexity" evidence="2">
    <location>
        <begin position="139"/>
        <end position="152"/>
    </location>
</feature>
<sequence length="185" mass="20859">MDQTQVDVRAVIRDAIEEFVKLERTKAEPAYKVELTEERKRREQLEQRVNELVDENNRSRARAEEVERGSSIRSELQRLGVAKVDLAYRAVKDDIYRGEDGRLLARTESGELAVRDYLSHFVNENPELMPARIAGGSGATPPNKAPANAGPAIDLDKIRPGMNPEELDRVRQEISRVAAQTLRGL</sequence>
<protein>
    <submittedName>
        <fullName evidence="3">Uncharacterized protein</fullName>
    </submittedName>
</protein>
<organism evidence="3">
    <name type="scientific">uncultured bacterium CSLF43</name>
    <dbReference type="NCBI Taxonomy" id="1091575"/>
    <lineage>
        <taxon>Bacteria</taxon>
        <taxon>environmental samples</taxon>
    </lineage>
</organism>
<reference evidence="3" key="1">
    <citation type="journal article" date="2004" name="Appl. Environ. Microbiol.">
        <title>Long-chain N-acyltyrosine synthases from environmental DNA.</title>
        <authorList>
            <person name="Brady S.F."/>
            <person name="Chao C.J."/>
            <person name="Clardy J."/>
        </authorList>
    </citation>
    <scope>NUCLEOTIDE SEQUENCE</scope>
</reference>
<feature type="coiled-coil region" evidence="1">
    <location>
        <begin position="35"/>
        <end position="69"/>
    </location>
</feature>
<evidence type="ECO:0000313" key="3">
    <source>
        <dbReference type="EMBL" id="AEQ20623.1"/>
    </source>
</evidence>
<feature type="region of interest" description="Disordered" evidence="2">
    <location>
        <begin position="135"/>
        <end position="164"/>
    </location>
</feature>
<proteinExistence type="predicted"/>
<reference evidence="3" key="2">
    <citation type="journal article" date="2011" name="J. Bacteriol.">
        <title>Long-chain N-acyl amino acid synthases are linked to the putative PEP-CTERM/exosortase protein-sorting system in Gram-negative bacteria.</title>
        <authorList>
            <person name="Craig J.W."/>
            <person name="Cherry M.A."/>
            <person name="Brady S.F."/>
        </authorList>
    </citation>
    <scope>NUCLEOTIDE SEQUENCE</scope>
</reference>
<evidence type="ECO:0000256" key="1">
    <source>
        <dbReference type="SAM" id="Coils"/>
    </source>
</evidence>